<dbReference type="InterPro" id="IPR006976">
    <property type="entry name" value="VanZ-like"/>
</dbReference>
<dbReference type="SUPFAM" id="SSF49899">
    <property type="entry name" value="Concanavalin A-like lectins/glucanases"/>
    <property type="match status" value="1"/>
</dbReference>
<dbReference type="InterPro" id="IPR013320">
    <property type="entry name" value="ConA-like_dom_sf"/>
</dbReference>
<gene>
    <name evidence="3" type="primary">vanZ</name>
    <name evidence="3" type="ORF">H8E41_07715</name>
</gene>
<proteinExistence type="predicted"/>
<evidence type="ECO:0000313" key="3">
    <source>
        <dbReference type="EMBL" id="MBC8317779.1"/>
    </source>
</evidence>
<dbReference type="AlphaFoldDB" id="A0A8J6TC56"/>
<dbReference type="EMBL" id="JACNJZ010000104">
    <property type="protein sequence ID" value="MBC8317779.1"/>
    <property type="molecule type" value="Genomic_DNA"/>
</dbReference>
<sequence>MFSNNRFWLVSFLLLSASMLAMTLYPYNFSPPANGTEWLVNEPGIYFNGGGIAYTDKGPISPNNQVSVELWLQERPGSKNWGPRDIFSFYDGKASPPLLIGQWNGRIFLYSRFESNRDQKWYTFFQSKERFQRGKPHLVTVTFGDGEKAIYIDGELANKRSMKAPHTADIKISGRLVIGNSPLNREGWQGEMRGLAVYDRVLSPTEIKRHSAEVSSQGMGVLAEAPGCQWLYTFEEGNGNTIKNMTGGYRPFNILSRMYSLPETIFHLPYEDMRIDSLSGAFATKDFWSNILFFLPYGALLSLMLLRKYHFSCFSSFAIVITACGIFSFTMEFAQLFLPTRVPTMLDILSNMVGGGLGFSVPYFFTLRHG</sequence>
<feature type="transmembrane region" description="Helical" evidence="1">
    <location>
        <begin position="287"/>
        <end position="306"/>
    </location>
</feature>
<comment type="caution">
    <text evidence="3">The sequence shown here is derived from an EMBL/GenBank/DDBJ whole genome shotgun (WGS) entry which is preliminary data.</text>
</comment>
<evidence type="ECO:0000259" key="2">
    <source>
        <dbReference type="Pfam" id="PF04892"/>
    </source>
</evidence>
<dbReference type="Pfam" id="PF13385">
    <property type="entry name" value="Laminin_G_3"/>
    <property type="match status" value="1"/>
</dbReference>
<dbReference type="Gene3D" id="2.60.120.200">
    <property type="match status" value="1"/>
</dbReference>
<feature type="transmembrane region" description="Helical" evidence="1">
    <location>
        <begin position="348"/>
        <end position="367"/>
    </location>
</feature>
<protein>
    <submittedName>
        <fullName evidence="3">VanZ family protein</fullName>
    </submittedName>
</protein>
<feature type="domain" description="VanZ-like" evidence="2">
    <location>
        <begin position="250"/>
        <end position="363"/>
    </location>
</feature>
<dbReference type="Proteomes" id="UP000614424">
    <property type="component" value="Unassembled WGS sequence"/>
</dbReference>
<feature type="transmembrane region" description="Helical" evidence="1">
    <location>
        <begin position="313"/>
        <end position="336"/>
    </location>
</feature>
<keyword evidence="1" id="KW-1133">Transmembrane helix</keyword>
<accession>A0A8J6TC56</accession>
<evidence type="ECO:0000256" key="1">
    <source>
        <dbReference type="SAM" id="Phobius"/>
    </source>
</evidence>
<keyword evidence="1" id="KW-0812">Transmembrane</keyword>
<dbReference type="NCBIfam" id="NF037970">
    <property type="entry name" value="vanZ_1"/>
    <property type="match status" value="1"/>
</dbReference>
<dbReference type="Pfam" id="PF04892">
    <property type="entry name" value="VanZ"/>
    <property type="match status" value="1"/>
</dbReference>
<name>A0A8J6TC56_9BACT</name>
<evidence type="ECO:0000313" key="4">
    <source>
        <dbReference type="Proteomes" id="UP000614424"/>
    </source>
</evidence>
<keyword evidence="1" id="KW-0472">Membrane</keyword>
<organism evidence="3 4">
    <name type="scientific">Candidatus Desulfobia pelagia</name>
    <dbReference type="NCBI Taxonomy" id="2841692"/>
    <lineage>
        <taxon>Bacteria</taxon>
        <taxon>Pseudomonadati</taxon>
        <taxon>Thermodesulfobacteriota</taxon>
        <taxon>Desulfobulbia</taxon>
        <taxon>Desulfobulbales</taxon>
        <taxon>Desulfobulbaceae</taxon>
        <taxon>Candidatus Desulfobia</taxon>
    </lineage>
</organism>
<reference evidence="3 4" key="1">
    <citation type="submission" date="2020-08" db="EMBL/GenBank/DDBJ databases">
        <title>Bridging the membrane lipid divide: bacteria of the FCB group superphylum have the potential to synthesize archaeal ether lipids.</title>
        <authorList>
            <person name="Villanueva L."/>
            <person name="Von Meijenfeldt F.A.B."/>
            <person name="Westbye A.B."/>
            <person name="Yadav S."/>
            <person name="Hopmans E.C."/>
            <person name="Dutilh B.E."/>
            <person name="Sinninghe Damste J.S."/>
        </authorList>
    </citation>
    <scope>NUCLEOTIDE SEQUENCE [LARGE SCALE GENOMIC DNA]</scope>
    <source>
        <strain evidence="3">NIOZ-UU47</strain>
    </source>
</reference>